<accession>Q0YRN1</accession>
<evidence type="ECO:0000313" key="1">
    <source>
        <dbReference type="EMBL" id="EAT58980.1"/>
    </source>
</evidence>
<reference evidence="1 2" key="1">
    <citation type="submission" date="2006-07" db="EMBL/GenBank/DDBJ databases">
        <title>Annotation of the draft genome assembly of Chlorobium ferroxidans DSM 13031.</title>
        <authorList>
            <consortium name="US DOE Joint Genome Institute (JGI-ORNL)"/>
            <person name="Larimer F."/>
            <person name="Land M."/>
            <person name="Hauser L."/>
        </authorList>
    </citation>
    <scope>NUCLEOTIDE SEQUENCE [LARGE SCALE GENOMIC DNA]</scope>
    <source>
        <strain evidence="1 2">DSM 13031</strain>
    </source>
</reference>
<proteinExistence type="predicted"/>
<evidence type="ECO:0008006" key="3">
    <source>
        <dbReference type="Google" id="ProtNLM"/>
    </source>
</evidence>
<sequence>MNIKKSYISHHTTAPALTHKRSAANGIKNIVLAMTHFKNAEEVLFQWVSRVCSGSPDDIAALYDEAAVLVPTFSPHTVTTPEGIKGYFGQLASRDGLGVRLHNKALRKQALSDTLFALSGIYSFEFEVDQVLLSFPSRFSFMVDISRAQPIIHHHSSQVPRNLS</sequence>
<keyword evidence="2" id="KW-1185">Reference proteome</keyword>
<dbReference type="Gene3D" id="3.10.450.50">
    <property type="match status" value="1"/>
</dbReference>
<dbReference type="InterPro" id="IPR032710">
    <property type="entry name" value="NTF2-like_dom_sf"/>
</dbReference>
<dbReference type="Proteomes" id="UP000004162">
    <property type="component" value="Unassembled WGS sequence"/>
</dbReference>
<evidence type="ECO:0000313" key="2">
    <source>
        <dbReference type="Proteomes" id="UP000004162"/>
    </source>
</evidence>
<protein>
    <recommendedName>
        <fullName evidence="3">Calcium/calmodulin-dependent protein kinase II association-domain domain-containing protein</fullName>
    </recommendedName>
</protein>
<dbReference type="SUPFAM" id="SSF54427">
    <property type="entry name" value="NTF2-like"/>
    <property type="match status" value="1"/>
</dbReference>
<comment type="caution">
    <text evidence="1">The sequence shown here is derived from an EMBL/GenBank/DDBJ whole genome shotgun (WGS) entry which is preliminary data.</text>
</comment>
<organism evidence="1 2">
    <name type="scientific">Chlorobium ferrooxidans DSM 13031</name>
    <dbReference type="NCBI Taxonomy" id="377431"/>
    <lineage>
        <taxon>Bacteria</taxon>
        <taxon>Pseudomonadati</taxon>
        <taxon>Chlorobiota</taxon>
        <taxon>Chlorobiia</taxon>
        <taxon>Chlorobiales</taxon>
        <taxon>Chlorobiaceae</taxon>
        <taxon>Chlorobium/Pelodictyon group</taxon>
        <taxon>Chlorobium</taxon>
    </lineage>
</organism>
<gene>
    <name evidence="1" type="ORF">CferDRAFT_0954</name>
</gene>
<dbReference type="AlphaFoldDB" id="Q0YRN1"/>
<dbReference type="EMBL" id="AASE01000009">
    <property type="protein sequence ID" value="EAT58980.1"/>
    <property type="molecule type" value="Genomic_DNA"/>
</dbReference>
<reference evidence="1 2" key="2">
    <citation type="submission" date="2006-07" db="EMBL/GenBank/DDBJ databases">
        <title>Sequencing of the draft genome and assembly of Chlorobium ferroxidans DSM 13031.</title>
        <authorList>
            <consortium name="US DOE Joint Genome Institute (JGI-PGF)"/>
            <person name="Copeland A."/>
            <person name="Lucas S."/>
            <person name="Lapidus A."/>
            <person name="Barry K."/>
            <person name="Glavina del Rio T."/>
            <person name="Dalin E."/>
            <person name="Tice H."/>
            <person name="Bruce D."/>
            <person name="Pitluck S."/>
            <person name="Richardson P."/>
        </authorList>
    </citation>
    <scope>NUCLEOTIDE SEQUENCE [LARGE SCALE GENOMIC DNA]</scope>
    <source>
        <strain evidence="1 2">DSM 13031</strain>
    </source>
</reference>
<name>Q0YRN1_9CHLB</name>